<evidence type="ECO:0000313" key="3">
    <source>
        <dbReference type="Proteomes" id="UP000006742"/>
    </source>
</evidence>
<dbReference type="HOGENOM" id="CLU_3081915_0_0_11"/>
<organism evidence="2 3">
    <name type="scientific">Mobiluncus curtisii (strain ATCC 43063 / DSM 2711 / V125)</name>
    <name type="common">Falcivibrio vaginalis</name>
    <dbReference type="NCBI Taxonomy" id="548479"/>
    <lineage>
        <taxon>Bacteria</taxon>
        <taxon>Bacillati</taxon>
        <taxon>Actinomycetota</taxon>
        <taxon>Actinomycetes</taxon>
        <taxon>Actinomycetales</taxon>
        <taxon>Actinomycetaceae</taxon>
        <taxon>Mobiluncus</taxon>
    </lineage>
</organism>
<dbReference type="KEGG" id="mcu:HMPREF0573_11222"/>
<keyword evidence="3" id="KW-1185">Reference proteome</keyword>
<evidence type="ECO:0000313" key="2">
    <source>
        <dbReference type="EMBL" id="ADI67541.1"/>
    </source>
</evidence>
<reference evidence="3" key="1">
    <citation type="submission" date="2010-03" db="EMBL/GenBank/DDBJ databases">
        <title>Complete sequence of Mobiluncus curtisii ATCC 43063.</title>
        <authorList>
            <person name="Muzny D."/>
            <person name="Qin X."/>
            <person name="Deng J."/>
            <person name="Jiang H."/>
            <person name="Liu Y."/>
            <person name="Qu J."/>
            <person name="Song X.-Z."/>
            <person name="Zhang L."/>
            <person name="Thornton R."/>
            <person name="Coyle M."/>
            <person name="Francisco L."/>
            <person name="Jackson L."/>
            <person name="Javaid M."/>
            <person name="Korchina V."/>
            <person name="Kovar C."/>
            <person name="Mata R."/>
            <person name="Mathew T."/>
            <person name="Ngo R."/>
            <person name="Nguyen L."/>
            <person name="Nguyen N."/>
            <person name="Okwuonu G."/>
            <person name="Ongeri F."/>
            <person name="Pham C."/>
            <person name="Simmons D."/>
            <person name="Wilczek-Boney K."/>
            <person name="Hale W."/>
            <person name="Jakkamsetti A."/>
            <person name="Pham P."/>
            <person name="Ruth R."/>
            <person name="San Lucas F."/>
            <person name="Warren J."/>
            <person name="Zhang J."/>
            <person name="Zhao Z."/>
            <person name="Zhou C."/>
            <person name="Zhu D."/>
            <person name="Lee S."/>
            <person name="Bess C."/>
            <person name="Blankenburg K."/>
            <person name="Forbes L."/>
            <person name="Fu Q."/>
            <person name="Gubbala S."/>
            <person name="Hirani K."/>
            <person name="Jayaseelan J.C."/>
            <person name="Lara F."/>
            <person name="Munidasa M."/>
            <person name="Palculict T."/>
            <person name="Patil S."/>
            <person name="Pu L.-L."/>
            <person name="Saada N."/>
            <person name="Tang L."/>
            <person name="Weissenberger G."/>
            <person name="Zhu Y."/>
            <person name="Hemphill L."/>
            <person name="Shang Y."/>
            <person name="Youmans B."/>
            <person name="Ayvaz T."/>
            <person name="Ross M."/>
            <person name="Santibanez J."/>
            <person name="Aqrawi P."/>
            <person name="Gross S."/>
            <person name="Joshi V."/>
            <person name="Fowler G."/>
            <person name="Nazareth L."/>
            <person name="Reid J."/>
            <person name="Worley K."/>
            <person name="Petrosino J."/>
            <person name="Highlander S."/>
            <person name="Gibbs R."/>
            <person name="Gibbs R."/>
        </authorList>
    </citation>
    <scope>NUCLEOTIDE SEQUENCE [LARGE SCALE GENOMIC DNA]</scope>
    <source>
        <strain evidence="3">ATCC 43063 / DSM 2711 / V125</strain>
    </source>
</reference>
<protein>
    <submittedName>
        <fullName evidence="2">Uncharacterized protein</fullName>
    </submittedName>
</protein>
<dbReference type="AlphaFoldDB" id="D6ZFY3"/>
<keyword evidence="1" id="KW-1133">Transmembrane helix</keyword>
<sequence>MKTCSKTILKFLALLAVLTLLTAGIWLLFALFLSWIMTPLIYLIALFILATG</sequence>
<feature type="transmembrane region" description="Helical" evidence="1">
    <location>
        <begin position="32"/>
        <end position="50"/>
    </location>
</feature>
<dbReference type="EMBL" id="CP001992">
    <property type="protein sequence ID" value="ADI67541.1"/>
    <property type="molecule type" value="Genomic_DNA"/>
</dbReference>
<evidence type="ECO:0000256" key="1">
    <source>
        <dbReference type="SAM" id="Phobius"/>
    </source>
</evidence>
<proteinExistence type="predicted"/>
<gene>
    <name evidence="2" type="ordered locus">HMPREF0573_11222</name>
</gene>
<dbReference type="Proteomes" id="UP000006742">
    <property type="component" value="Chromosome"/>
</dbReference>
<accession>D6ZFY3</accession>
<name>D6ZFY3_MOBCV</name>
<feature type="transmembrane region" description="Helical" evidence="1">
    <location>
        <begin position="7"/>
        <end position="26"/>
    </location>
</feature>
<keyword evidence="1" id="KW-0812">Transmembrane</keyword>
<keyword evidence="1" id="KW-0472">Membrane</keyword>
<dbReference type="STRING" id="548479.HMPREF0573_11222"/>